<name>A0A0F9VUX0_9ZZZZ</name>
<comment type="caution">
    <text evidence="2">The sequence shown here is derived from an EMBL/GenBank/DDBJ whole genome shotgun (WGS) entry which is preliminary data.</text>
</comment>
<reference evidence="2" key="1">
    <citation type="journal article" date="2015" name="Nature">
        <title>Complex archaea that bridge the gap between prokaryotes and eukaryotes.</title>
        <authorList>
            <person name="Spang A."/>
            <person name="Saw J.H."/>
            <person name="Jorgensen S.L."/>
            <person name="Zaremba-Niedzwiedzka K."/>
            <person name="Martijn J."/>
            <person name="Lind A.E."/>
            <person name="van Eijk R."/>
            <person name="Schleper C."/>
            <person name="Guy L."/>
            <person name="Ettema T.J."/>
        </authorList>
    </citation>
    <scope>NUCLEOTIDE SEQUENCE</scope>
</reference>
<feature type="transmembrane region" description="Helical" evidence="1">
    <location>
        <begin position="46"/>
        <end position="68"/>
    </location>
</feature>
<gene>
    <name evidence="2" type="ORF">LCGC14_0091750</name>
</gene>
<evidence type="ECO:0000313" key="2">
    <source>
        <dbReference type="EMBL" id="KKO03748.1"/>
    </source>
</evidence>
<dbReference type="EMBL" id="LAZR01000025">
    <property type="protein sequence ID" value="KKO03748.1"/>
    <property type="molecule type" value="Genomic_DNA"/>
</dbReference>
<keyword evidence="1" id="KW-1133">Transmembrane helix</keyword>
<organism evidence="2">
    <name type="scientific">marine sediment metagenome</name>
    <dbReference type="NCBI Taxonomy" id="412755"/>
    <lineage>
        <taxon>unclassified sequences</taxon>
        <taxon>metagenomes</taxon>
        <taxon>ecological metagenomes</taxon>
    </lineage>
</organism>
<evidence type="ECO:0000256" key="1">
    <source>
        <dbReference type="SAM" id="Phobius"/>
    </source>
</evidence>
<feature type="transmembrane region" description="Helical" evidence="1">
    <location>
        <begin position="21"/>
        <end position="40"/>
    </location>
</feature>
<keyword evidence="1" id="KW-0812">Transmembrane</keyword>
<proteinExistence type="predicted"/>
<accession>A0A0F9VUX0</accession>
<sequence length="222" mass="25702">MKNRLERVFLEIKERSDTLRVIGAIFFALTLITAVFWLSGKDAEPIAFTLSLISSIFFGLPYAAEVLYPNRKAVQYMSYDEILGFIKSTSPKADWEGVSKKWSSERFLKEDPRLRMLMRYDEEGVQNPDYIEKWAKNWLHPKATGYWCDIYYDRNLIERIVLVSVDGGACFLPAPICNSNIVKEVDYFCASNFDTAEKFNSYFSKTGFMRENENAKLGSDEH</sequence>
<keyword evidence="1" id="KW-0472">Membrane</keyword>
<protein>
    <submittedName>
        <fullName evidence="2">Uncharacterized protein</fullName>
    </submittedName>
</protein>
<dbReference type="AlphaFoldDB" id="A0A0F9VUX0"/>